<dbReference type="Pfam" id="PF00621">
    <property type="entry name" value="RhoGEF"/>
    <property type="match status" value="1"/>
</dbReference>
<accession>A0ABN7PKW1</accession>
<dbReference type="InterPro" id="IPR000219">
    <property type="entry name" value="DH_dom"/>
</dbReference>
<feature type="domain" description="DH" evidence="1">
    <location>
        <begin position="1"/>
        <end position="34"/>
    </location>
</feature>
<name>A0ABN7PKW1_TIMPD</name>
<evidence type="ECO:0000313" key="2">
    <source>
        <dbReference type="EMBL" id="CAG2066071.1"/>
    </source>
</evidence>
<evidence type="ECO:0000259" key="1">
    <source>
        <dbReference type="PROSITE" id="PS50010"/>
    </source>
</evidence>
<dbReference type="PROSITE" id="PS50010">
    <property type="entry name" value="DH_2"/>
    <property type="match status" value="1"/>
</dbReference>
<protein>
    <recommendedName>
        <fullName evidence="1">DH domain-containing protein</fullName>
    </recommendedName>
</protein>
<keyword evidence="3" id="KW-1185">Reference proteome</keyword>
<organism evidence="2 3">
    <name type="scientific">Timema podura</name>
    <name type="common">Walking stick</name>
    <dbReference type="NCBI Taxonomy" id="61482"/>
    <lineage>
        <taxon>Eukaryota</taxon>
        <taxon>Metazoa</taxon>
        <taxon>Ecdysozoa</taxon>
        <taxon>Arthropoda</taxon>
        <taxon>Hexapoda</taxon>
        <taxon>Insecta</taxon>
        <taxon>Pterygota</taxon>
        <taxon>Neoptera</taxon>
        <taxon>Polyneoptera</taxon>
        <taxon>Phasmatodea</taxon>
        <taxon>Timematodea</taxon>
        <taxon>Timematoidea</taxon>
        <taxon>Timematidae</taxon>
        <taxon>Timema</taxon>
    </lineage>
</organism>
<evidence type="ECO:0000313" key="3">
    <source>
        <dbReference type="Proteomes" id="UP001153148"/>
    </source>
</evidence>
<dbReference type="Proteomes" id="UP001153148">
    <property type="component" value="Unassembled WGS sequence"/>
</dbReference>
<feature type="non-terminal residue" evidence="2">
    <location>
        <position position="34"/>
    </location>
</feature>
<reference evidence="2" key="1">
    <citation type="submission" date="2021-03" db="EMBL/GenBank/DDBJ databases">
        <authorList>
            <person name="Tran Van P."/>
        </authorList>
    </citation>
    <scope>NUCLEOTIDE SEQUENCE</scope>
</reference>
<proteinExistence type="predicted"/>
<dbReference type="Gene3D" id="1.20.900.10">
    <property type="entry name" value="Dbl homology (DH) domain"/>
    <property type="match status" value="1"/>
</dbReference>
<comment type="caution">
    <text evidence="2">The sequence shown here is derived from an EMBL/GenBank/DDBJ whole genome shotgun (WGS) entry which is preliminary data.</text>
</comment>
<dbReference type="SUPFAM" id="SSF48065">
    <property type="entry name" value="DBL homology domain (DH-domain)"/>
    <property type="match status" value="1"/>
</dbReference>
<dbReference type="InterPro" id="IPR035899">
    <property type="entry name" value="DBL_dom_sf"/>
</dbReference>
<gene>
    <name evidence="2" type="ORF">TPAB3V08_LOCUS13014</name>
</gene>
<sequence length="34" mass="4089">MAREHKGKLALDHLLIMPVQRIPRYELLMQVFIK</sequence>
<dbReference type="EMBL" id="CAJPIN010050093">
    <property type="protein sequence ID" value="CAG2066071.1"/>
    <property type="molecule type" value="Genomic_DNA"/>
</dbReference>